<evidence type="ECO:0000256" key="3">
    <source>
        <dbReference type="ARBA" id="ARBA00023163"/>
    </source>
</evidence>
<dbReference type="SUPFAM" id="SSF46689">
    <property type="entry name" value="Homeodomain-like"/>
    <property type="match status" value="2"/>
</dbReference>
<keyword evidence="1" id="KW-0805">Transcription regulation</keyword>
<evidence type="ECO:0000313" key="6">
    <source>
        <dbReference type="Proteomes" id="UP000191686"/>
    </source>
</evidence>
<protein>
    <submittedName>
        <fullName evidence="5">Helix-turn-helix domain-containing protein</fullName>
    </submittedName>
</protein>
<dbReference type="PANTHER" id="PTHR46796">
    <property type="entry name" value="HTH-TYPE TRANSCRIPTIONAL ACTIVATOR RHAS-RELATED"/>
    <property type="match status" value="1"/>
</dbReference>
<evidence type="ECO:0000313" key="5">
    <source>
        <dbReference type="EMBL" id="MCW3715925.1"/>
    </source>
</evidence>
<dbReference type="InterPro" id="IPR018062">
    <property type="entry name" value="HTH_AraC-typ_CS"/>
</dbReference>
<accession>A0ABD4UND6</accession>
<gene>
    <name evidence="5" type="ORF">UE95_032010</name>
</gene>
<evidence type="ECO:0000256" key="2">
    <source>
        <dbReference type="ARBA" id="ARBA00023125"/>
    </source>
</evidence>
<reference evidence="5 6" key="2">
    <citation type="journal article" date="2017" name="Front. Microbiol.">
        <title>Genomics Reveals a Unique Clone of Burkholderia cenocepacia Harboring an Actively Excising Novel Genomic Island.</title>
        <authorList>
            <person name="Patil P.P."/>
            <person name="Mali S."/>
            <person name="Midha S."/>
            <person name="Gautam V."/>
            <person name="Dash L."/>
            <person name="Kumar S."/>
            <person name="Shastri J."/>
            <person name="Singhal L."/>
            <person name="Patil P.B."/>
        </authorList>
    </citation>
    <scope>NUCLEOTIDE SEQUENCE [LARGE SCALE GENOMIC DNA]</scope>
    <source>
        <strain evidence="5 6">BC-19</strain>
    </source>
</reference>
<evidence type="ECO:0000256" key="1">
    <source>
        <dbReference type="ARBA" id="ARBA00023015"/>
    </source>
</evidence>
<dbReference type="Pfam" id="PF12833">
    <property type="entry name" value="HTH_18"/>
    <property type="match status" value="1"/>
</dbReference>
<dbReference type="GO" id="GO:0003677">
    <property type="term" value="F:DNA binding"/>
    <property type="evidence" value="ECO:0007669"/>
    <property type="project" value="UniProtKB-KW"/>
</dbReference>
<dbReference type="Gene3D" id="1.10.10.60">
    <property type="entry name" value="Homeodomain-like"/>
    <property type="match status" value="1"/>
</dbReference>
<dbReference type="EMBL" id="JYMX02000036">
    <property type="protein sequence ID" value="MCW3715925.1"/>
    <property type="molecule type" value="Genomic_DNA"/>
</dbReference>
<proteinExistence type="predicted"/>
<reference evidence="5 6" key="1">
    <citation type="journal article" date="2017" name="Front. Microbiol.">
        <title>Genomics reveals a unique clone of Burkholderia cenocepacia harbouring an actively excising novel genomic island.</title>
        <authorList>
            <person name="Patil P."/>
            <person name="Mali S."/>
            <person name="Midha S."/>
            <person name="Gautam V."/>
            <person name="Dash L."/>
            <person name="Kumar S."/>
            <person name="Shastri J."/>
            <person name="Singhal L."/>
            <person name="Patil P.B."/>
        </authorList>
    </citation>
    <scope>NUCLEOTIDE SEQUENCE [LARGE SCALE GENOMIC DNA]</scope>
    <source>
        <strain evidence="5 6">BC-19</strain>
    </source>
</reference>
<dbReference type="PANTHER" id="PTHR46796:SF12">
    <property type="entry name" value="HTH-TYPE DNA-BINDING TRANSCRIPTIONAL ACTIVATOR EUTR"/>
    <property type="match status" value="1"/>
</dbReference>
<organism evidence="5 6">
    <name type="scientific">Burkholderia cenocepacia</name>
    <dbReference type="NCBI Taxonomy" id="95486"/>
    <lineage>
        <taxon>Bacteria</taxon>
        <taxon>Pseudomonadati</taxon>
        <taxon>Pseudomonadota</taxon>
        <taxon>Betaproteobacteria</taxon>
        <taxon>Burkholderiales</taxon>
        <taxon>Burkholderiaceae</taxon>
        <taxon>Burkholderia</taxon>
        <taxon>Burkholderia cepacia complex</taxon>
    </lineage>
</organism>
<dbReference type="InterPro" id="IPR009057">
    <property type="entry name" value="Homeodomain-like_sf"/>
</dbReference>
<dbReference type="RefSeq" id="WP_232542591.1">
    <property type="nucleotide sequence ID" value="NZ_CAJPCR010000045.1"/>
</dbReference>
<dbReference type="PROSITE" id="PS00041">
    <property type="entry name" value="HTH_ARAC_FAMILY_1"/>
    <property type="match status" value="1"/>
</dbReference>
<dbReference type="PROSITE" id="PS01124">
    <property type="entry name" value="HTH_ARAC_FAMILY_2"/>
    <property type="match status" value="1"/>
</dbReference>
<dbReference type="InterPro" id="IPR018060">
    <property type="entry name" value="HTH_AraC"/>
</dbReference>
<sequence>MMLTLMSSDFGPHLVVDVSKHLVVSRLRGMNEPQPMPVCARLESMRDDLVEAVKLMEANVEEPLSFPEIARLVGLSARQFQRVFKEYLSMSPRDYYRSIRLRHARALLRRGNDSIGDVSVRCGFPSACTFSKAYRKEFGHAPIVERRAPRYTAG</sequence>
<dbReference type="Proteomes" id="UP000191686">
    <property type="component" value="Unassembled WGS sequence"/>
</dbReference>
<dbReference type="InterPro" id="IPR050204">
    <property type="entry name" value="AraC_XylS_family_regulators"/>
</dbReference>
<evidence type="ECO:0000259" key="4">
    <source>
        <dbReference type="PROSITE" id="PS01124"/>
    </source>
</evidence>
<keyword evidence="3" id="KW-0804">Transcription</keyword>
<dbReference type="GO" id="GO:0006355">
    <property type="term" value="P:regulation of DNA-templated transcription"/>
    <property type="evidence" value="ECO:0007669"/>
    <property type="project" value="UniProtKB-ARBA"/>
</dbReference>
<dbReference type="SMART" id="SM00342">
    <property type="entry name" value="HTH_ARAC"/>
    <property type="match status" value="1"/>
</dbReference>
<feature type="domain" description="HTH araC/xylS-type" evidence="4">
    <location>
        <begin position="50"/>
        <end position="148"/>
    </location>
</feature>
<name>A0ABD4UND6_9BURK</name>
<comment type="caution">
    <text evidence="5">The sequence shown here is derived from an EMBL/GenBank/DDBJ whole genome shotgun (WGS) entry which is preliminary data.</text>
</comment>
<keyword evidence="2" id="KW-0238">DNA-binding</keyword>
<dbReference type="AlphaFoldDB" id="A0ABD4UND6"/>